<evidence type="ECO:0000313" key="1">
    <source>
        <dbReference type="EMBL" id="THG93551.1"/>
    </source>
</evidence>
<proteinExistence type="predicted"/>
<organism evidence="1 2">
    <name type="scientific">Hermanssonia centrifuga</name>
    <dbReference type="NCBI Taxonomy" id="98765"/>
    <lineage>
        <taxon>Eukaryota</taxon>
        <taxon>Fungi</taxon>
        <taxon>Dikarya</taxon>
        <taxon>Basidiomycota</taxon>
        <taxon>Agaricomycotina</taxon>
        <taxon>Agaricomycetes</taxon>
        <taxon>Polyporales</taxon>
        <taxon>Meruliaceae</taxon>
        <taxon>Hermanssonia</taxon>
    </lineage>
</organism>
<keyword evidence="2" id="KW-1185">Reference proteome</keyword>
<sequence length="52" mass="5801">MVTKLVVFTISTGMLTSCFAIADLVGYAAAPHDLYLLFFNFLIGKRKFRVIS</sequence>
<dbReference type="PROSITE" id="PS51257">
    <property type="entry name" value="PROKAR_LIPOPROTEIN"/>
    <property type="match status" value="1"/>
</dbReference>
<protein>
    <submittedName>
        <fullName evidence="1">Uncharacterized protein</fullName>
    </submittedName>
</protein>
<gene>
    <name evidence="1" type="ORF">EW026_g7712</name>
</gene>
<accession>A0A4S4K6U7</accession>
<comment type="caution">
    <text evidence="1">The sequence shown here is derived from an EMBL/GenBank/DDBJ whole genome shotgun (WGS) entry which is preliminary data.</text>
</comment>
<dbReference type="EMBL" id="SGPJ01000630">
    <property type="protein sequence ID" value="THG93551.1"/>
    <property type="molecule type" value="Genomic_DNA"/>
</dbReference>
<name>A0A4S4K6U7_9APHY</name>
<dbReference type="Proteomes" id="UP000309038">
    <property type="component" value="Unassembled WGS sequence"/>
</dbReference>
<evidence type="ECO:0000313" key="2">
    <source>
        <dbReference type="Proteomes" id="UP000309038"/>
    </source>
</evidence>
<reference evidence="1 2" key="1">
    <citation type="submission" date="2019-02" db="EMBL/GenBank/DDBJ databases">
        <title>Genome sequencing of the rare red list fungi Phlebia centrifuga.</title>
        <authorList>
            <person name="Buettner E."/>
            <person name="Kellner H."/>
        </authorList>
    </citation>
    <scope>NUCLEOTIDE SEQUENCE [LARGE SCALE GENOMIC DNA]</scope>
    <source>
        <strain evidence="1 2">DSM 108282</strain>
    </source>
</reference>
<dbReference type="AlphaFoldDB" id="A0A4S4K6U7"/>